<evidence type="ECO:0000256" key="15">
    <source>
        <dbReference type="RuleBase" id="RU004347"/>
    </source>
</evidence>
<keyword evidence="7 14" id="KW-0808">Transferase</keyword>
<evidence type="ECO:0000256" key="9">
    <source>
        <dbReference type="ARBA" id="ARBA00022777"/>
    </source>
</evidence>
<evidence type="ECO:0000256" key="2">
    <source>
        <dbReference type="ARBA" id="ARBA00002632"/>
    </source>
</evidence>
<dbReference type="UniPathway" id="UPA00140">
    <property type="reaction ID" value="UER00205"/>
</dbReference>
<feature type="domain" description="APS kinase" evidence="16">
    <location>
        <begin position="26"/>
        <end position="172"/>
    </location>
</feature>
<dbReference type="PANTHER" id="PTHR11055:SF63">
    <property type="entry name" value="ADENYLYL-SULFATE KINASE 1, CHLOROPLASTIC"/>
    <property type="match status" value="1"/>
</dbReference>
<dbReference type="OrthoDB" id="9804504at2"/>
<dbReference type="NCBIfam" id="TIGR00455">
    <property type="entry name" value="apsK"/>
    <property type="match status" value="1"/>
</dbReference>
<dbReference type="InterPro" id="IPR027417">
    <property type="entry name" value="P-loop_NTPase"/>
</dbReference>
<comment type="catalytic activity">
    <reaction evidence="1 14 15">
        <text>adenosine 5'-phosphosulfate + ATP = 3'-phosphoadenylyl sulfate + ADP + H(+)</text>
        <dbReference type="Rhea" id="RHEA:24152"/>
        <dbReference type="ChEBI" id="CHEBI:15378"/>
        <dbReference type="ChEBI" id="CHEBI:30616"/>
        <dbReference type="ChEBI" id="CHEBI:58243"/>
        <dbReference type="ChEBI" id="CHEBI:58339"/>
        <dbReference type="ChEBI" id="CHEBI:456216"/>
        <dbReference type="EC" id="2.7.1.25"/>
    </reaction>
</comment>
<comment type="caution">
    <text evidence="17">The sequence shown here is derived from an EMBL/GenBank/DDBJ whole genome shotgun (WGS) entry which is preliminary data.</text>
</comment>
<dbReference type="InterPro" id="IPR059117">
    <property type="entry name" value="APS_kinase_dom"/>
</dbReference>
<evidence type="ECO:0000259" key="16">
    <source>
        <dbReference type="Pfam" id="PF01583"/>
    </source>
</evidence>
<evidence type="ECO:0000313" key="18">
    <source>
        <dbReference type="Proteomes" id="UP000316727"/>
    </source>
</evidence>
<dbReference type="Gene3D" id="3.40.50.300">
    <property type="entry name" value="P-loop containing nucleotide triphosphate hydrolases"/>
    <property type="match status" value="1"/>
</dbReference>
<dbReference type="GO" id="GO:0005524">
    <property type="term" value="F:ATP binding"/>
    <property type="evidence" value="ECO:0007669"/>
    <property type="project" value="UniProtKB-UniRule"/>
</dbReference>
<feature type="binding site" evidence="14">
    <location>
        <begin position="31"/>
        <end position="38"/>
    </location>
    <ligand>
        <name>ATP</name>
        <dbReference type="ChEBI" id="CHEBI:30616"/>
    </ligand>
</feature>
<organism evidence="17 18">
    <name type="scientific">Pontibacter mangrovi</name>
    <dbReference type="NCBI Taxonomy" id="2589816"/>
    <lineage>
        <taxon>Bacteria</taxon>
        <taxon>Pseudomonadati</taxon>
        <taxon>Bacteroidota</taxon>
        <taxon>Cytophagia</taxon>
        <taxon>Cytophagales</taxon>
        <taxon>Hymenobacteraceae</taxon>
        <taxon>Pontibacter</taxon>
    </lineage>
</organism>
<proteinExistence type="inferred from homology"/>
<evidence type="ECO:0000256" key="11">
    <source>
        <dbReference type="ARBA" id="ARBA00029724"/>
    </source>
</evidence>
<feature type="active site" description="Phosphoserine intermediate" evidence="14">
    <location>
        <position position="105"/>
    </location>
</feature>
<evidence type="ECO:0000256" key="3">
    <source>
        <dbReference type="ARBA" id="ARBA00004806"/>
    </source>
</evidence>
<dbReference type="SUPFAM" id="SSF52540">
    <property type="entry name" value="P-loop containing nucleoside triphosphate hydrolases"/>
    <property type="match status" value="1"/>
</dbReference>
<dbReference type="RefSeq" id="WP_140619138.1">
    <property type="nucleotide sequence ID" value="NZ_VFRQ01000001.1"/>
</dbReference>
<comment type="similarity">
    <text evidence="4 14 15">Belongs to the APS kinase family.</text>
</comment>
<evidence type="ECO:0000256" key="8">
    <source>
        <dbReference type="ARBA" id="ARBA00022741"/>
    </source>
</evidence>
<evidence type="ECO:0000313" key="17">
    <source>
        <dbReference type="EMBL" id="TPE46269.1"/>
    </source>
</evidence>
<dbReference type="CDD" id="cd02027">
    <property type="entry name" value="APSK"/>
    <property type="match status" value="1"/>
</dbReference>
<dbReference type="GO" id="GO:0000103">
    <property type="term" value="P:sulfate assimilation"/>
    <property type="evidence" value="ECO:0007669"/>
    <property type="project" value="UniProtKB-UniRule"/>
</dbReference>
<keyword evidence="14" id="KW-0597">Phosphoprotein</keyword>
<dbReference type="NCBIfam" id="NF003013">
    <property type="entry name" value="PRK03846.1"/>
    <property type="match status" value="1"/>
</dbReference>
<evidence type="ECO:0000256" key="4">
    <source>
        <dbReference type="ARBA" id="ARBA00007008"/>
    </source>
</evidence>
<protein>
    <recommendedName>
        <fullName evidence="6 14">Adenylyl-sulfate kinase</fullName>
        <ecNumber evidence="5 14">2.7.1.25</ecNumber>
    </recommendedName>
    <alternativeName>
        <fullName evidence="12 14">APS kinase</fullName>
    </alternativeName>
    <alternativeName>
        <fullName evidence="13 14">ATP adenosine-5'-phosphosulfate 3'-phosphotransferase</fullName>
    </alternativeName>
    <alternativeName>
        <fullName evidence="11 14">Adenosine-5'-phosphosulfate kinase</fullName>
    </alternativeName>
</protein>
<evidence type="ECO:0000256" key="10">
    <source>
        <dbReference type="ARBA" id="ARBA00022840"/>
    </source>
</evidence>
<sequence>MKNIYPFKSKVCHAQRRQLMQQESRLFWLTGLSGSGKSSLALRLEHYLFQQGYKVYLLDGDNVRNGLCRDLSFTETDRKENMRRVAEVANLMLDAGLVVICAFISPYAAERELVRQIVGQERFSEVYVSCPLQVCELRDTKGLYAKARAGKVQNFTGISAPYEAPSAPDLILATDNESIEASLQKLISFAAPQLQLQPPMRVAAGE</sequence>
<evidence type="ECO:0000256" key="1">
    <source>
        <dbReference type="ARBA" id="ARBA00001823"/>
    </source>
</evidence>
<keyword evidence="18" id="KW-1185">Reference proteome</keyword>
<dbReference type="InterPro" id="IPR002891">
    <property type="entry name" value="APS"/>
</dbReference>
<keyword evidence="10 14" id="KW-0067">ATP-binding</keyword>
<evidence type="ECO:0000256" key="5">
    <source>
        <dbReference type="ARBA" id="ARBA00012121"/>
    </source>
</evidence>
<gene>
    <name evidence="14 17" type="primary">cysC</name>
    <name evidence="17" type="ORF">FJM65_02695</name>
</gene>
<dbReference type="GO" id="GO:0004020">
    <property type="term" value="F:adenylylsulfate kinase activity"/>
    <property type="evidence" value="ECO:0007669"/>
    <property type="project" value="UniProtKB-UniRule"/>
</dbReference>
<evidence type="ECO:0000256" key="14">
    <source>
        <dbReference type="HAMAP-Rule" id="MF_00065"/>
    </source>
</evidence>
<reference evidence="17 18" key="1">
    <citation type="submission" date="2019-06" db="EMBL/GenBank/DDBJ databases">
        <title>A novel bacterium of genus Pontibacter, isolated from marine sediment.</title>
        <authorList>
            <person name="Huang H."/>
            <person name="Mo K."/>
            <person name="Hu Y."/>
        </authorList>
    </citation>
    <scope>NUCLEOTIDE SEQUENCE [LARGE SCALE GENOMIC DNA]</scope>
    <source>
        <strain evidence="17 18">HB172049</strain>
    </source>
</reference>
<dbReference type="EMBL" id="VFRQ01000001">
    <property type="protein sequence ID" value="TPE46269.1"/>
    <property type="molecule type" value="Genomic_DNA"/>
</dbReference>
<dbReference type="Pfam" id="PF01583">
    <property type="entry name" value="APS_kinase"/>
    <property type="match status" value="1"/>
</dbReference>
<evidence type="ECO:0000256" key="6">
    <source>
        <dbReference type="ARBA" id="ARBA00018163"/>
    </source>
</evidence>
<dbReference type="AlphaFoldDB" id="A0A501W9J0"/>
<evidence type="ECO:0000256" key="12">
    <source>
        <dbReference type="ARBA" id="ARBA00031393"/>
    </source>
</evidence>
<comment type="function">
    <text evidence="2 14 15">Catalyzes the synthesis of activated sulfate.</text>
</comment>
<accession>A0A501W9J0</accession>
<dbReference type="HAMAP" id="MF_00065">
    <property type="entry name" value="Adenylyl_sulf_kinase"/>
    <property type="match status" value="1"/>
</dbReference>
<comment type="pathway">
    <text evidence="3 14 15">Sulfur metabolism; hydrogen sulfide biosynthesis; sulfite from sulfate: step 2/3.</text>
</comment>
<keyword evidence="8 14" id="KW-0547">Nucleotide-binding</keyword>
<evidence type="ECO:0000256" key="13">
    <source>
        <dbReference type="ARBA" id="ARBA00031464"/>
    </source>
</evidence>
<dbReference type="GO" id="GO:0070814">
    <property type="term" value="P:hydrogen sulfide biosynthetic process"/>
    <property type="evidence" value="ECO:0007669"/>
    <property type="project" value="UniProtKB-UniRule"/>
</dbReference>
<dbReference type="PANTHER" id="PTHR11055">
    <property type="entry name" value="BIFUNCTIONAL 3'-PHOSPHOADENOSINE 5'-PHOSPHOSULFATE SYNTHASE"/>
    <property type="match status" value="1"/>
</dbReference>
<dbReference type="Proteomes" id="UP000316727">
    <property type="component" value="Unassembled WGS sequence"/>
</dbReference>
<name>A0A501W9J0_9BACT</name>
<keyword evidence="9 14" id="KW-0418">Kinase</keyword>
<dbReference type="EC" id="2.7.1.25" evidence="5 14"/>
<evidence type="ECO:0000256" key="7">
    <source>
        <dbReference type="ARBA" id="ARBA00022679"/>
    </source>
</evidence>